<dbReference type="AlphaFoldDB" id="A0A918HRA0"/>
<gene>
    <name evidence="8" type="ORF">GCM10010226_91810</name>
</gene>
<feature type="transmembrane region" description="Helical" evidence="6">
    <location>
        <begin position="176"/>
        <end position="195"/>
    </location>
</feature>
<keyword evidence="5" id="KW-0046">Antibiotic resistance</keyword>
<accession>A0A918HRA0</accession>
<evidence type="ECO:0000256" key="5">
    <source>
        <dbReference type="ARBA" id="ARBA00023251"/>
    </source>
</evidence>
<dbReference type="PRINTS" id="PR00164">
    <property type="entry name" value="ABC2TRNSPORT"/>
</dbReference>
<feature type="transmembrane region" description="Helical" evidence="6">
    <location>
        <begin position="101"/>
        <end position="129"/>
    </location>
</feature>
<feature type="domain" description="ABC-2 type transporter transmembrane" evidence="7">
    <location>
        <begin position="22"/>
        <end position="216"/>
    </location>
</feature>
<dbReference type="InterPro" id="IPR052902">
    <property type="entry name" value="ABC-2_transporter"/>
</dbReference>
<feature type="transmembrane region" description="Helical" evidence="6">
    <location>
        <begin position="141"/>
        <end position="164"/>
    </location>
</feature>
<dbReference type="PANTHER" id="PTHR43027">
    <property type="entry name" value="DOXORUBICIN RESISTANCE ABC TRANSPORTER PERMEASE PROTEIN DRRC-RELATED"/>
    <property type="match status" value="1"/>
</dbReference>
<evidence type="ECO:0000256" key="4">
    <source>
        <dbReference type="ARBA" id="ARBA00023136"/>
    </source>
</evidence>
<feature type="transmembrane region" description="Helical" evidence="6">
    <location>
        <begin position="223"/>
        <end position="244"/>
    </location>
</feature>
<dbReference type="InterPro" id="IPR000412">
    <property type="entry name" value="ABC_2_transport"/>
</dbReference>
<dbReference type="PANTHER" id="PTHR43027:SF1">
    <property type="entry name" value="DOXORUBICIN RESISTANCE ABC TRANSPORTER PERMEASE PROTEIN DRRC-RELATED"/>
    <property type="match status" value="1"/>
</dbReference>
<evidence type="ECO:0000259" key="7">
    <source>
        <dbReference type="Pfam" id="PF01061"/>
    </source>
</evidence>
<dbReference type="RefSeq" id="WP_189718525.1">
    <property type="nucleotide sequence ID" value="NZ_BMSA01000068.1"/>
</dbReference>
<dbReference type="EMBL" id="BMSA01000068">
    <property type="protein sequence ID" value="GGU00600.1"/>
    <property type="molecule type" value="Genomic_DNA"/>
</dbReference>
<keyword evidence="9" id="KW-1185">Reference proteome</keyword>
<dbReference type="Pfam" id="PF01061">
    <property type="entry name" value="ABC2_membrane"/>
    <property type="match status" value="1"/>
</dbReference>
<dbReference type="GO" id="GO:0140359">
    <property type="term" value="F:ABC-type transporter activity"/>
    <property type="evidence" value="ECO:0007669"/>
    <property type="project" value="InterPro"/>
</dbReference>
<reference evidence="8" key="2">
    <citation type="submission" date="2020-09" db="EMBL/GenBank/DDBJ databases">
        <authorList>
            <person name="Sun Q."/>
            <person name="Ohkuma M."/>
        </authorList>
    </citation>
    <scope>NUCLEOTIDE SEQUENCE</scope>
    <source>
        <strain evidence="8">JCM 4125</strain>
    </source>
</reference>
<dbReference type="GO" id="GO:0043190">
    <property type="term" value="C:ATP-binding cassette (ABC) transporter complex"/>
    <property type="evidence" value="ECO:0007669"/>
    <property type="project" value="InterPro"/>
</dbReference>
<proteinExistence type="predicted"/>
<dbReference type="Proteomes" id="UP000646776">
    <property type="component" value="Unassembled WGS sequence"/>
</dbReference>
<comment type="caution">
    <text evidence="8">The sequence shown here is derived from an EMBL/GenBank/DDBJ whole genome shotgun (WGS) entry which is preliminary data.</text>
</comment>
<feature type="transmembrane region" description="Helical" evidence="6">
    <location>
        <begin position="59"/>
        <end position="80"/>
    </location>
</feature>
<protein>
    <recommendedName>
        <fullName evidence="7">ABC-2 type transporter transmembrane domain-containing protein</fullName>
    </recommendedName>
</protein>
<evidence type="ECO:0000256" key="1">
    <source>
        <dbReference type="ARBA" id="ARBA00004141"/>
    </source>
</evidence>
<evidence type="ECO:0000256" key="3">
    <source>
        <dbReference type="ARBA" id="ARBA00022989"/>
    </source>
</evidence>
<keyword evidence="2 6" id="KW-0812">Transmembrane</keyword>
<dbReference type="GO" id="GO:0046677">
    <property type="term" value="P:response to antibiotic"/>
    <property type="evidence" value="ECO:0007669"/>
    <property type="project" value="UniProtKB-KW"/>
</dbReference>
<sequence length="260" mass="27617">MTNLSADWKLFSSNVRFYLLHLSRSPIELTITFLLPLFFATVAHLIGEAGSGRLTSLEITLGAGLMGMWTTVMYGAGGLIKEQRRLGLLELLLAAPGRFPVTIMSMTVAVSLLGFEAMLGTVAWGYFLFDARIEGPILPALAVTVVLCVLAMSVVGFVVAAVFVEVRKAESVAEAVVAPLWLLSGVLIPVSALPGPAQVLSQLLPVTFAAEALRAATHSIWDVHAIGACLALSLLYATLGWIGVNAAARSSRSRGGMHLW</sequence>
<keyword evidence="4 6" id="KW-0472">Membrane</keyword>
<comment type="subcellular location">
    <subcellularLocation>
        <location evidence="1">Membrane</location>
        <topology evidence="1">Multi-pass membrane protein</topology>
    </subcellularLocation>
</comment>
<dbReference type="InterPro" id="IPR013525">
    <property type="entry name" value="ABC2_TM"/>
</dbReference>
<organism evidence="8 9">
    <name type="scientific">Streptomyces phaeofaciens</name>
    <dbReference type="NCBI Taxonomy" id="68254"/>
    <lineage>
        <taxon>Bacteria</taxon>
        <taxon>Bacillati</taxon>
        <taxon>Actinomycetota</taxon>
        <taxon>Actinomycetes</taxon>
        <taxon>Kitasatosporales</taxon>
        <taxon>Streptomycetaceae</taxon>
        <taxon>Streptomyces</taxon>
    </lineage>
</organism>
<reference evidence="8" key="1">
    <citation type="journal article" date="2014" name="Int. J. Syst. Evol. Microbiol.">
        <title>Complete genome sequence of Corynebacterium casei LMG S-19264T (=DSM 44701T), isolated from a smear-ripened cheese.</title>
        <authorList>
            <consortium name="US DOE Joint Genome Institute (JGI-PGF)"/>
            <person name="Walter F."/>
            <person name="Albersmeier A."/>
            <person name="Kalinowski J."/>
            <person name="Ruckert C."/>
        </authorList>
    </citation>
    <scope>NUCLEOTIDE SEQUENCE</scope>
    <source>
        <strain evidence="8">JCM 4125</strain>
    </source>
</reference>
<name>A0A918HRA0_9ACTN</name>
<evidence type="ECO:0000313" key="8">
    <source>
        <dbReference type="EMBL" id="GGU00600.1"/>
    </source>
</evidence>
<keyword evidence="3 6" id="KW-1133">Transmembrane helix</keyword>
<feature type="transmembrane region" description="Helical" evidence="6">
    <location>
        <begin position="26"/>
        <end position="47"/>
    </location>
</feature>
<evidence type="ECO:0000256" key="2">
    <source>
        <dbReference type="ARBA" id="ARBA00022692"/>
    </source>
</evidence>
<evidence type="ECO:0000313" key="9">
    <source>
        <dbReference type="Proteomes" id="UP000646776"/>
    </source>
</evidence>
<evidence type="ECO:0000256" key="6">
    <source>
        <dbReference type="SAM" id="Phobius"/>
    </source>
</evidence>